<reference evidence="1 2" key="1">
    <citation type="submission" date="2019-03" db="EMBL/GenBank/DDBJ databases">
        <title>First draft genome of Liparis tanakae, snailfish: a comprehensive survey of snailfish specific genes.</title>
        <authorList>
            <person name="Kim W."/>
            <person name="Song I."/>
            <person name="Jeong J.-H."/>
            <person name="Kim D."/>
            <person name="Kim S."/>
            <person name="Ryu S."/>
            <person name="Song J.Y."/>
            <person name="Lee S.K."/>
        </authorList>
    </citation>
    <scope>NUCLEOTIDE SEQUENCE [LARGE SCALE GENOMIC DNA]</scope>
    <source>
        <tissue evidence="1">Muscle</tissue>
    </source>
</reference>
<dbReference type="AlphaFoldDB" id="A0A4Z2IGV5"/>
<name>A0A4Z2IGV5_9TELE</name>
<accession>A0A4Z2IGV5</accession>
<dbReference type="Proteomes" id="UP000314294">
    <property type="component" value="Unassembled WGS sequence"/>
</dbReference>
<gene>
    <name evidence="1" type="ORF">EYF80_012491</name>
</gene>
<sequence>MQRLLRLQSGQRRRRWLLKLPAQNRQIQDVMVVQAQNTVSKCSIHTHWGADPVGFGVNEASNLGEVAVALGDKLNGGGLHEERVVGGIMHIFLIRFICVI</sequence>
<protein>
    <submittedName>
        <fullName evidence="1">Uncharacterized protein</fullName>
    </submittedName>
</protein>
<evidence type="ECO:0000313" key="2">
    <source>
        <dbReference type="Proteomes" id="UP000314294"/>
    </source>
</evidence>
<keyword evidence="2" id="KW-1185">Reference proteome</keyword>
<comment type="caution">
    <text evidence="1">The sequence shown here is derived from an EMBL/GenBank/DDBJ whole genome shotgun (WGS) entry which is preliminary data.</text>
</comment>
<organism evidence="1 2">
    <name type="scientific">Liparis tanakae</name>
    <name type="common">Tanaka's snailfish</name>
    <dbReference type="NCBI Taxonomy" id="230148"/>
    <lineage>
        <taxon>Eukaryota</taxon>
        <taxon>Metazoa</taxon>
        <taxon>Chordata</taxon>
        <taxon>Craniata</taxon>
        <taxon>Vertebrata</taxon>
        <taxon>Euteleostomi</taxon>
        <taxon>Actinopterygii</taxon>
        <taxon>Neopterygii</taxon>
        <taxon>Teleostei</taxon>
        <taxon>Neoteleostei</taxon>
        <taxon>Acanthomorphata</taxon>
        <taxon>Eupercaria</taxon>
        <taxon>Perciformes</taxon>
        <taxon>Cottioidei</taxon>
        <taxon>Cottales</taxon>
        <taxon>Liparidae</taxon>
        <taxon>Liparis</taxon>
    </lineage>
</organism>
<proteinExistence type="predicted"/>
<evidence type="ECO:0000313" key="1">
    <source>
        <dbReference type="EMBL" id="TNN77186.1"/>
    </source>
</evidence>
<dbReference type="EMBL" id="SRLO01000085">
    <property type="protein sequence ID" value="TNN77186.1"/>
    <property type="molecule type" value="Genomic_DNA"/>
</dbReference>